<comment type="caution">
    <text evidence="4">The sequence shown here is derived from an EMBL/GenBank/DDBJ whole genome shotgun (WGS) entry which is preliminary data.</text>
</comment>
<organism evidence="4 5">
    <name type="scientific">Alternaria alternata</name>
    <name type="common">Alternaria rot fungus</name>
    <name type="synonym">Torula alternata</name>
    <dbReference type="NCBI Taxonomy" id="5599"/>
    <lineage>
        <taxon>Eukaryota</taxon>
        <taxon>Fungi</taxon>
        <taxon>Dikarya</taxon>
        <taxon>Ascomycota</taxon>
        <taxon>Pezizomycotina</taxon>
        <taxon>Dothideomycetes</taxon>
        <taxon>Pleosporomycetidae</taxon>
        <taxon>Pleosporales</taxon>
        <taxon>Pleosporineae</taxon>
        <taxon>Pleosporaceae</taxon>
        <taxon>Alternaria</taxon>
        <taxon>Alternaria sect. Alternaria</taxon>
        <taxon>Alternaria alternata complex</taxon>
    </lineage>
</organism>
<feature type="repeat" description="ANK" evidence="3">
    <location>
        <begin position="159"/>
        <end position="188"/>
    </location>
</feature>
<dbReference type="InterPro" id="IPR036770">
    <property type="entry name" value="Ankyrin_rpt-contain_sf"/>
</dbReference>
<evidence type="ECO:0000256" key="1">
    <source>
        <dbReference type="ARBA" id="ARBA00022737"/>
    </source>
</evidence>
<proteinExistence type="predicted"/>
<accession>A0A4Q4MW13</accession>
<dbReference type="AlphaFoldDB" id="A0A4Q4MW13"/>
<dbReference type="Pfam" id="PF12796">
    <property type="entry name" value="Ank_2"/>
    <property type="match status" value="1"/>
</dbReference>
<evidence type="ECO:0000256" key="2">
    <source>
        <dbReference type="ARBA" id="ARBA00023043"/>
    </source>
</evidence>
<dbReference type="EMBL" id="PDXD01000121">
    <property type="protein sequence ID" value="RYN60630.1"/>
    <property type="molecule type" value="Genomic_DNA"/>
</dbReference>
<reference evidence="5" key="1">
    <citation type="journal article" date="2019" name="bioRxiv">
        <title>Genomics, evolutionary history and diagnostics of the Alternaria alternata species group including apple and Asian pear pathotypes.</title>
        <authorList>
            <person name="Armitage A.D."/>
            <person name="Cockerton H.M."/>
            <person name="Sreenivasaprasad S."/>
            <person name="Woodhall J.W."/>
            <person name="Lane C.R."/>
            <person name="Harrison R.J."/>
            <person name="Clarkson J.P."/>
        </authorList>
    </citation>
    <scope>NUCLEOTIDE SEQUENCE [LARGE SCALE GENOMIC DNA]</scope>
    <source>
        <strain evidence="5">FERA 1177</strain>
    </source>
</reference>
<dbReference type="PANTHER" id="PTHR24198">
    <property type="entry name" value="ANKYRIN REPEAT AND PROTEIN KINASE DOMAIN-CONTAINING PROTEIN"/>
    <property type="match status" value="1"/>
</dbReference>
<dbReference type="Gene3D" id="1.25.40.20">
    <property type="entry name" value="Ankyrin repeat-containing domain"/>
    <property type="match status" value="2"/>
</dbReference>
<evidence type="ECO:0000313" key="5">
    <source>
        <dbReference type="Proteomes" id="UP000291422"/>
    </source>
</evidence>
<dbReference type="SUPFAM" id="SSF48403">
    <property type="entry name" value="Ankyrin repeat"/>
    <property type="match status" value="1"/>
</dbReference>
<dbReference type="PROSITE" id="PS50088">
    <property type="entry name" value="ANK_REPEAT"/>
    <property type="match status" value="1"/>
</dbReference>
<gene>
    <name evidence="4" type="ORF">AA0117_g13052</name>
</gene>
<dbReference type="SMART" id="SM00248">
    <property type="entry name" value="ANK"/>
    <property type="match status" value="6"/>
</dbReference>
<dbReference type="InterPro" id="IPR002110">
    <property type="entry name" value="Ankyrin_rpt"/>
</dbReference>
<protein>
    <submittedName>
        <fullName evidence="4">Uncharacterized protein</fullName>
    </submittedName>
</protein>
<sequence length="343" mass="39056">MVQFLLDENVANGDLPVEVAVRSRAFKVLELFLQRGWDINQPMGRNEPSVLSIPLCTSDKEMVMWLLDHGANPNSRCDWDFTPTSYAMLAAPLETIDALFERGANPLCGQLLHYAVLRDTSDALEVVCKIVEKGAPINEIKYEKELETYIERKPFGLGTPLHRAAEFGKKDVVEYLLKMGADSLKLDSKGRTPRYWAEKEGFTDVARVLEEAEHQINLFLKVNTAANLYARCLPNSTEVWVLCHFTQTTERDSNYMLFPYAAGALSAAEMHQFQPYTLTWTVWDSYANFVNTTFKSLNQRHFRTIPSLRYAQLPDKHQFFNGIWNISTHPAHTVVNNQSGLTD</sequence>
<dbReference type="PANTHER" id="PTHR24198:SF165">
    <property type="entry name" value="ANKYRIN REPEAT-CONTAINING PROTEIN-RELATED"/>
    <property type="match status" value="1"/>
</dbReference>
<name>A0A4Q4MW13_ALTAL</name>
<dbReference type="Proteomes" id="UP000291422">
    <property type="component" value="Unassembled WGS sequence"/>
</dbReference>
<evidence type="ECO:0000256" key="3">
    <source>
        <dbReference type="PROSITE-ProRule" id="PRU00023"/>
    </source>
</evidence>
<keyword evidence="1" id="KW-0677">Repeat</keyword>
<keyword evidence="2 3" id="KW-0040">ANK repeat</keyword>
<evidence type="ECO:0000313" key="4">
    <source>
        <dbReference type="EMBL" id="RYN60630.1"/>
    </source>
</evidence>
<dbReference type="PROSITE" id="PS50297">
    <property type="entry name" value="ANK_REP_REGION"/>
    <property type="match status" value="1"/>
</dbReference>